<reference evidence="1" key="3">
    <citation type="submission" date="2025-09" db="UniProtKB">
        <authorList>
            <consortium name="Ensembl"/>
        </authorList>
    </citation>
    <scope>IDENTIFICATION</scope>
</reference>
<dbReference type="Proteomes" id="UP000008144">
    <property type="component" value="Unassembled WGS sequence"/>
</dbReference>
<dbReference type="HOGENOM" id="CLU_2446260_0_0_1"/>
<evidence type="ECO:0000313" key="2">
    <source>
        <dbReference type="Proteomes" id="UP000008144"/>
    </source>
</evidence>
<dbReference type="AlphaFoldDB" id="H2Y268"/>
<evidence type="ECO:0000313" key="1">
    <source>
        <dbReference type="Ensembl" id="ENSCINP00000036003.1"/>
    </source>
</evidence>
<keyword evidence="2" id="KW-1185">Reference proteome</keyword>
<dbReference type="InParanoid" id="H2Y268"/>
<protein>
    <submittedName>
        <fullName evidence="1">Uncharacterized protein</fullName>
    </submittedName>
</protein>
<accession>H2Y268</accession>
<organism evidence="1 2">
    <name type="scientific">Ciona intestinalis</name>
    <name type="common">Transparent sea squirt</name>
    <name type="synonym">Ascidia intestinalis</name>
    <dbReference type="NCBI Taxonomy" id="7719"/>
    <lineage>
        <taxon>Eukaryota</taxon>
        <taxon>Metazoa</taxon>
        <taxon>Chordata</taxon>
        <taxon>Tunicata</taxon>
        <taxon>Ascidiacea</taxon>
        <taxon>Phlebobranchia</taxon>
        <taxon>Cionidae</taxon>
        <taxon>Ciona</taxon>
    </lineage>
</organism>
<reference evidence="1" key="2">
    <citation type="submission" date="2025-08" db="UniProtKB">
        <authorList>
            <consortium name="Ensembl"/>
        </authorList>
    </citation>
    <scope>IDENTIFICATION</scope>
</reference>
<sequence length="90" mass="10463">QLAFVVVCSTTLCIVSLAVLYLNRSKCINYWNILKNCGEDDEDYRNKIRWRNKQFTNKYSIPLDHKGIGHSGYFSEEIATYHSNGTIVER</sequence>
<reference evidence="2" key="1">
    <citation type="journal article" date="2002" name="Science">
        <title>The draft genome of Ciona intestinalis: insights into chordate and vertebrate origins.</title>
        <authorList>
            <person name="Dehal P."/>
            <person name="Satou Y."/>
            <person name="Campbell R.K."/>
            <person name="Chapman J."/>
            <person name="Degnan B."/>
            <person name="De Tomaso A."/>
            <person name="Davidson B."/>
            <person name="Di Gregorio A."/>
            <person name="Gelpke M."/>
            <person name="Goodstein D.M."/>
            <person name="Harafuji N."/>
            <person name="Hastings K.E."/>
            <person name="Ho I."/>
            <person name="Hotta K."/>
            <person name="Huang W."/>
            <person name="Kawashima T."/>
            <person name="Lemaire P."/>
            <person name="Martinez D."/>
            <person name="Meinertzhagen I.A."/>
            <person name="Necula S."/>
            <person name="Nonaka M."/>
            <person name="Putnam N."/>
            <person name="Rash S."/>
            <person name="Saiga H."/>
            <person name="Satake M."/>
            <person name="Terry A."/>
            <person name="Yamada L."/>
            <person name="Wang H.G."/>
            <person name="Awazu S."/>
            <person name="Azumi K."/>
            <person name="Boore J."/>
            <person name="Branno M."/>
            <person name="Chin-Bow S."/>
            <person name="DeSantis R."/>
            <person name="Doyle S."/>
            <person name="Francino P."/>
            <person name="Keys D.N."/>
            <person name="Haga S."/>
            <person name="Hayashi H."/>
            <person name="Hino K."/>
            <person name="Imai K.S."/>
            <person name="Inaba K."/>
            <person name="Kano S."/>
            <person name="Kobayashi K."/>
            <person name="Kobayashi M."/>
            <person name="Lee B.I."/>
            <person name="Makabe K.W."/>
            <person name="Manohar C."/>
            <person name="Matassi G."/>
            <person name="Medina M."/>
            <person name="Mochizuki Y."/>
            <person name="Mount S."/>
            <person name="Morishita T."/>
            <person name="Miura S."/>
            <person name="Nakayama A."/>
            <person name="Nishizaka S."/>
            <person name="Nomoto H."/>
            <person name="Ohta F."/>
            <person name="Oishi K."/>
            <person name="Rigoutsos I."/>
            <person name="Sano M."/>
            <person name="Sasaki A."/>
            <person name="Sasakura Y."/>
            <person name="Shoguchi E."/>
            <person name="Shin-i T."/>
            <person name="Spagnuolo A."/>
            <person name="Stainier D."/>
            <person name="Suzuki M.M."/>
            <person name="Tassy O."/>
            <person name="Takatori N."/>
            <person name="Tokuoka M."/>
            <person name="Yagi K."/>
            <person name="Yoshizaki F."/>
            <person name="Wada S."/>
            <person name="Zhang C."/>
            <person name="Hyatt P.D."/>
            <person name="Larimer F."/>
            <person name="Detter C."/>
            <person name="Doggett N."/>
            <person name="Glavina T."/>
            <person name="Hawkins T."/>
            <person name="Richardson P."/>
            <person name="Lucas S."/>
            <person name="Kohara Y."/>
            <person name="Levine M."/>
            <person name="Satoh N."/>
            <person name="Rokhsar D.S."/>
        </authorList>
    </citation>
    <scope>NUCLEOTIDE SEQUENCE [LARGE SCALE GENOMIC DNA]</scope>
</reference>
<name>H2Y268_CIOIN</name>
<proteinExistence type="predicted"/>
<dbReference type="Ensembl" id="ENSCINT00000034275.1">
    <property type="protein sequence ID" value="ENSCINP00000036003.1"/>
    <property type="gene ID" value="ENSCING00000018941.1"/>
</dbReference>